<gene>
    <name evidence="2" type="ORF">G7066_05775</name>
</gene>
<feature type="transmembrane region" description="Helical" evidence="1">
    <location>
        <begin position="152"/>
        <end position="177"/>
    </location>
</feature>
<keyword evidence="1" id="KW-1133">Transmembrane helix</keyword>
<feature type="transmembrane region" description="Helical" evidence="1">
    <location>
        <begin position="76"/>
        <end position="99"/>
    </location>
</feature>
<keyword evidence="1" id="KW-0472">Membrane</keyword>
<sequence>MAGALALWLGALGSAVVGGGAADPSSVRAGVLGGFAMLLVTIALQPLCRGLAAAAEGAGSSPLLPVSSQGLLARHLLAPLGLTAAVIALGAAVCAAFGLTAGTSLLGSASSSVVLVCCALALRLLAALKGTIPLRLLAPIPTPMGDASGINVALWMIDGPVLAMLLGALLGVLWAAGLAGGVMLTWAAVISVVVLVCVLLWAQGRLKA</sequence>
<evidence type="ECO:0000313" key="2">
    <source>
        <dbReference type="EMBL" id="QIM18284.1"/>
    </source>
</evidence>
<proteinExistence type="predicted"/>
<feature type="transmembrane region" description="Helical" evidence="1">
    <location>
        <begin position="31"/>
        <end position="55"/>
    </location>
</feature>
<dbReference type="RefSeq" id="WP_166329721.1">
    <property type="nucleotide sequence ID" value="NZ_CP049933.1"/>
</dbReference>
<evidence type="ECO:0000256" key="1">
    <source>
        <dbReference type="SAM" id="Phobius"/>
    </source>
</evidence>
<keyword evidence="1" id="KW-0812">Transmembrane</keyword>
<name>A0ABX6JZM8_9MICO</name>
<dbReference type="Proteomes" id="UP000503441">
    <property type="component" value="Chromosome"/>
</dbReference>
<evidence type="ECO:0008006" key="4">
    <source>
        <dbReference type="Google" id="ProtNLM"/>
    </source>
</evidence>
<keyword evidence="3" id="KW-1185">Reference proteome</keyword>
<reference evidence="2 3" key="1">
    <citation type="submission" date="2020-03" db="EMBL/GenBank/DDBJ databases">
        <title>Leucobacter sp. nov., isolated from beetles.</title>
        <authorList>
            <person name="Hyun D.-W."/>
            <person name="Bae J.-W."/>
        </authorList>
    </citation>
    <scope>NUCLEOTIDE SEQUENCE [LARGE SCALE GENOMIC DNA]</scope>
    <source>
        <strain evidence="2 3">HDW9A</strain>
    </source>
</reference>
<feature type="transmembrane region" description="Helical" evidence="1">
    <location>
        <begin position="105"/>
        <end position="126"/>
    </location>
</feature>
<dbReference type="EMBL" id="CP049933">
    <property type="protein sequence ID" value="QIM18284.1"/>
    <property type="molecule type" value="Genomic_DNA"/>
</dbReference>
<evidence type="ECO:0000313" key="3">
    <source>
        <dbReference type="Proteomes" id="UP000503441"/>
    </source>
</evidence>
<feature type="transmembrane region" description="Helical" evidence="1">
    <location>
        <begin position="183"/>
        <end position="202"/>
    </location>
</feature>
<organism evidence="2 3">
    <name type="scientific">Leucobacter coleopterorum</name>
    <dbReference type="NCBI Taxonomy" id="2714933"/>
    <lineage>
        <taxon>Bacteria</taxon>
        <taxon>Bacillati</taxon>
        <taxon>Actinomycetota</taxon>
        <taxon>Actinomycetes</taxon>
        <taxon>Micrococcales</taxon>
        <taxon>Microbacteriaceae</taxon>
        <taxon>Leucobacter</taxon>
    </lineage>
</organism>
<protein>
    <recommendedName>
        <fullName evidence="4">ABC-2 type transport system permease protein</fullName>
    </recommendedName>
</protein>
<accession>A0ABX6JZM8</accession>